<evidence type="ECO:0000313" key="3">
    <source>
        <dbReference type="EMBL" id="MEQ2164931.1"/>
    </source>
</evidence>
<accession>A0ABV0N0L8</accession>
<feature type="domain" description="Peptidase C19 ubiquitin carboxyl-terminal hydrolase" evidence="2">
    <location>
        <begin position="73"/>
        <end position="146"/>
    </location>
</feature>
<dbReference type="InterPro" id="IPR038765">
    <property type="entry name" value="Papain-like_cys_pep_sf"/>
</dbReference>
<organism evidence="3 4">
    <name type="scientific">Goodea atripinnis</name>
    <dbReference type="NCBI Taxonomy" id="208336"/>
    <lineage>
        <taxon>Eukaryota</taxon>
        <taxon>Metazoa</taxon>
        <taxon>Chordata</taxon>
        <taxon>Craniata</taxon>
        <taxon>Vertebrata</taxon>
        <taxon>Euteleostomi</taxon>
        <taxon>Actinopterygii</taxon>
        <taxon>Neopterygii</taxon>
        <taxon>Teleostei</taxon>
        <taxon>Neoteleostei</taxon>
        <taxon>Acanthomorphata</taxon>
        <taxon>Ovalentaria</taxon>
        <taxon>Atherinomorphae</taxon>
        <taxon>Cyprinodontiformes</taxon>
        <taxon>Goodeidae</taxon>
        <taxon>Goodea</taxon>
    </lineage>
</organism>
<feature type="region of interest" description="Disordered" evidence="1">
    <location>
        <begin position="290"/>
        <end position="335"/>
    </location>
</feature>
<proteinExistence type="predicted"/>
<dbReference type="InterPro" id="IPR001394">
    <property type="entry name" value="Peptidase_C19_UCH"/>
</dbReference>
<evidence type="ECO:0000313" key="4">
    <source>
        <dbReference type="Proteomes" id="UP001476798"/>
    </source>
</evidence>
<sequence>MLALWSQQETAVLFVIVEPTSHPLTNPAVIDVYPFVSYVWNSTGKKFENTEMFGQYPLQVNGFKDLHECLEAAMVEGEIESLHSAENSARSGQEHWFTELPPVLTFELSRFEFNQALGRPEKIHNKLEFPSMLYMDRYLSYGSGPKRFPLADVLQYAMEFASTQQQRVPVHKPFTQSRLPPDLPMHPAPRHITEEELRVLEGCLHRWRSEVENDTRDLQGSITRIHRTIELMYSDKSMMQFDKETGQILSGMDKLPPDLKHYVKEDNEQFDKEIEEWDAMQARKAQQEKLALAAAAVSTAPSSTSTSSSSPQPMSIESSPPDNTGRGHETHQSGF</sequence>
<dbReference type="PANTHER" id="PTHR24006">
    <property type="entry name" value="UBIQUITIN CARBOXYL-TERMINAL HYDROLASE"/>
    <property type="match status" value="1"/>
</dbReference>
<dbReference type="Pfam" id="PF00443">
    <property type="entry name" value="UCH"/>
    <property type="match status" value="1"/>
</dbReference>
<keyword evidence="4" id="KW-1185">Reference proteome</keyword>
<dbReference type="PANTHER" id="PTHR24006:SF666">
    <property type="entry name" value="UBIQUITIN CARBOXYL-TERMINAL HYDROLASE 25"/>
    <property type="match status" value="1"/>
</dbReference>
<gene>
    <name evidence="3" type="ORF">GOODEAATRI_011830</name>
</gene>
<evidence type="ECO:0000259" key="2">
    <source>
        <dbReference type="Pfam" id="PF00443"/>
    </source>
</evidence>
<dbReference type="Proteomes" id="UP001476798">
    <property type="component" value="Unassembled WGS sequence"/>
</dbReference>
<feature type="compositionally biased region" description="Low complexity" evidence="1">
    <location>
        <begin position="293"/>
        <end position="321"/>
    </location>
</feature>
<evidence type="ECO:0000256" key="1">
    <source>
        <dbReference type="SAM" id="MobiDB-lite"/>
    </source>
</evidence>
<dbReference type="EMBL" id="JAHRIO010020730">
    <property type="protein sequence ID" value="MEQ2164931.1"/>
    <property type="molecule type" value="Genomic_DNA"/>
</dbReference>
<dbReference type="Gene3D" id="3.90.70.10">
    <property type="entry name" value="Cysteine proteinases"/>
    <property type="match status" value="1"/>
</dbReference>
<protein>
    <recommendedName>
        <fullName evidence="2">Peptidase C19 ubiquitin carboxyl-terminal hydrolase domain-containing protein</fullName>
    </recommendedName>
</protein>
<dbReference type="InterPro" id="IPR050164">
    <property type="entry name" value="Peptidase_C19"/>
</dbReference>
<name>A0ABV0N0L8_9TELE</name>
<dbReference type="SUPFAM" id="SSF54001">
    <property type="entry name" value="Cysteine proteinases"/>
    <property type="match status" value="1"/>
</dbReference>
<comment type="caution">
    <text evidence="3">The sequence shown here is derived from an EMBL/GenBank/DDBJ whole genome shotgun (WGS) entry which is preliminary data.</text>
</comment>
<feature type="compositionally biased region" description="Basic and acidic residues" evidence="1">
    <location>
        <begin position="325"/>
        <end position="335"/>
    </location>
</feature>
<reference evidence="3 4" key="1">
    <citation type="submission" date="2021-06" db="EMBL/GenBank/DDBJ databases">
        <authorList>
            <person name="Palmer J.M."/>
        </authorList>
    </citation>
    <scope>NUCLEOTIDE SEQUENCE [LARGE SCALE GENOMIC DNA]</scope>
    <source>
        <strain evidence="3 4">GA_2019</strain>
        <tissue evidence="3">Muscle</tissue>
    </source>
</reference>